<evidence type="ECO:0000313" key="2">
    <source>
        <dbReference type="Proteomes" id="UP000001036"/>
    </source>
</evidence>
<accession>B3PCA6</accession>
<dbReference type="AlphaFoldDB" id="B3PCA6"/>
<name>B3PCA6_CELJU</name>
<keyword evidence="2" id="KW-1185">Reference proteome</keyword>
<sequence length="529" mass="58868">MMCGQIEYRGFFSLKTPSPQKAEALFEVMINTHNVGMLNTAGNYNKSSNELALKSAGFIPGAGQFGPFDFTLRVNDKRNEITGTAQGSAQCSAFKAWKTTIDTQRNPAGIIANRADALTRVADVRNIFQTRPLTSQECVSLMQWHIDTTVINTPDGAVSSAFADAEKMRNVLGFAYDEFTDIDSRAYATASRNCSRLFSQSPDATHAALINQYNNHFRNVPAGFTPYTIGNSGPKIRKTSNNSFRVNPDWYRNMYIATSIRDARAYKNDLIRQIETKNNSPEKLKILAGALQESQSKSGWFAYLSESELKSVSIHLDELYSKQYKSLVNVTLDEIPWSNYQPTLDGLKALKEKQDEIENSLKSSLPDSGMKYVADQFDIKKAPLSKTLTDNIISSYPGVDISLQGLRSYRSDKERYYDSHQEYLHPDDQKRLLNHFTSSLNESLLKSSGHFSLWLEQEIPGGGDGVSALNQISLDLLGVPVDQINGSNYPSNLKFVADALISHSNKVKVAACVVPEGFEDMKDVVCQKS</sequence>
<proteinExistence type="predicted"/>
<reference evidence="1 2" key="1">
    <citation type="journal article" date="2008" name="J. Bacteriol.">
        <title>Insights into plant cell wall degradation from the genome sequence of the soil bacterium Cellvibrio japonicus.</title>
        <authorList>
            <person name="Deboy R.T."/>
            <person name="Mongodin E.F."/>
            <person name="Fouts D.E."/>
            <person name="Tailford L.E."/>
            <person name="Khouri H."/>
            <person name="Emerson J.B."/>
            <person name="Mohamoud Y."/>
            <person name="Watkins K."/>
            <person name="Henrissat B."/>
            <person name="Gilbert H.J."/>
            <person name="Nelson K.E."/>
        </authorList>
    </citation>
    <scope>NUCLEOTIDE SEQUENCE [LARGE SCALE GENOMIC DNA]</scope>
    <source>
        <strain evidence="1 2">Ueda107</strain>
    </source>
</reference>
<dbReference type="EMBL" id="CP000934">
    <property type="protein sequence ID" value="ACE85703.1"/>
    <property type="molecule type" value="Genomic_DNA"/>
</dbReference>
<evidence type="ECO:0000313" key="1">
    <source>
        <dbReference type="EMBL" id="ACE85703.1"/>
    </source>
</evidence>
<dbReference type="Proteomes" id="UP000001036">
    <property type="component" value="Chromosome"/>
</dbReference>
<organism evidence="1 2">
    <name type="scientific">Cellvibrio japonicus (strain Ueda107)</name>
    <name type="common">Pseudomonas fluorescens subsp. cellulosa</name>
    <dbReference type="NCBI Taxonomy" id="498211"/>
    <lineage>
        <taxon>Bacteria</taxon>
        <taxon>Pseudomonadati</taxon>
        <taxon>Pseudomonadota</taxon>
        <taxon>Gammaproteobacteria</taxon>
        <taxon>Cellvibrionales</taxon>
        <taxon>Cellvibrionaceae</taxon>
        <taxon>Cellvibrio</taxon>
    </lineage>
</organism>
<protein>
    <submittedName>
        <fullName evidence="1">Uncharacterized protein</fullName>
    </submittedName>
</protein>
<gene>
    <name evidence="1" type="ordered locus">CJA_1221</name>
</gene>
<dbReference type="KEGG" id="cja:CJA_1221"/>
<dbReference type="HOGENOM" id="CLU_514548_0_0_6"/>